<proteinExistence type="predicted"/>
<dbReference type="EMBL" id="HBIO01011595">
    <property type="protein sequence ID" value="CAE0464188.1"/>
    <property type="molecule type" value="Transcribed_RNA"/>
</dbReference>
<keyword evidence="4" id="KW-0808">Transferase</keyword>
<evidence type="ECO:0000256" key="9">
    <source>
        <dbReference type="SAM" id="MobiDB-lite"/>
    </source>
</evidence>
<feature type="region of interest" description="Disordered" evidence="9">
    <location>
        <begin position="577"/>
        <end position="673"/>
    </location>
</feature>
<feature type="compositionally biased region" description="Basic and acidic residues" evidence="9">
    <location>
        <begin position="633"/>
        <end position="650"/>
    </location>
</feature>
<accession>A0A7S3Q3Q2</accession>
<name>A0A7S3Q3Q2_9STRA</name>
<dbReference type="GO" id="GO:0000151">
    <property type="term" value="C:ubiquitin ligase complex"/>
    <property type="evidence" value="ECO:0007669"/>
    <property type="project" value="InterPro"/>
</dbReference>
<feature type="compositionally biased region" description="Basic residues" evidence="9">
    <location>
        <begin position="739"/>
        <end position="751"/>
    </location>
</feature>
<dbReference type="GO" id="GO:0016567">
    <property type="term" value="P:protein ubiquitination"/>
    <property type="evidence" value="ECO:0007669"/>
    <property type="project" value="UniProtKB-UniPathway"/>
</dbReference>
<dbReference type="InterPro" id="IPR043540">
    <property type="entry name" value="RING1/RING2"/>
</dbReference>
<dbReference type="Gene3D" id="3.30.40.10">
    <property type="entry name" value="Zinc/RING finger domain, C3HC4 (zinc finger)"/>
    <property type="match status" value="1"/>
</dbReference>
<gene>
    <name evidence="11" type="ORF">CDEB00056_LOCUS9029</name>
</gene>
<comment type="catalytic activity">
    <reaction evidence="1">
        <text>S-ubiquitinyl-[E2 ubiquitin-conjugating enzyme]-L-cysteine + [acceptor protein]-L-lysine = [E2 ubiquitin-conjugating enzyme]-L-cysteine + N(6)-ubiquitinyl-[acceptor protein]-L-lysine.</text>
        <dbReference type="EC" id="2.3.2.27"/>
    </reaction>
</comment>
<keyword evidence="7" id="KW-0862">Zinc</keyword>
<evidence type="ECO:0000256" key="6">
    <source>
        <dbReference type="ARBA" id="ARBA00022771"/>
    </source>
</evidence>
<dbReference type="Pfam" id="PF00097">
    <property type="entry name" value="zf-C3HC4"/>
    <property type="match status" value="1"/>
</dbReference>
<dbReference type="InterPro" id="IPR017907">
    <property type="entry name" value="Znf_RING_CS"/>
</dbReference>
<dbReference type="InterPro" id="IPR001841">
    <property type="entry name" value="Znf_RING"/>
</dbReference>
<dbReference type="GO" id="GO:0061630">
    <property type="term" value="F:ubiquitin protein ligase activity"/>
    <property type="evidence" value="ECO:0007669"/>
    <property type="project" value="UniProtKB-EC"/>
</dbReference>
<keyword evidence="5" id="KW-0479">Metal-binding</keyword>
<feature type="region of interest" description="Disordered" evidence="9">
    <location>
        <begin position="147"/>
        <end position="185"/>
    </location>
</feature>
<dbReference type="GO" id="GO:0003677">
    <property type="term" value="F:DNA binding"/>
    <property type="evidence" value="ECO:0007669"/>
    <property type="project" value="InterPro"/>
</dbReference>
<evidence type="ECO:0000256" key="8">
    <source>
        <dbReference type="PROSITE-ProRule" id="PRU00175"/>
    </source>
</evidence>
<evidence type="ECO:0000256" key="1">
    <source>
        <dbReference type="ARBA" id="ARBA00000900"/>
    </source>
</evidence>
<feature type="region of interest" description="Disordered" evidence="9">
    <location>
        <begin position="689"/>
        <end position="712"/>
    </location>
</feature>
<feature type="compositionally biased region" description="Basic residues" evidence="9">
    <location>
        <begin position="782"/>
        <end position="791"/>
    </location>
</feature>
<dbReference type="PANTHER" id="PTHR46076:SF3">
    <property type="entry name" value="E3 UBIQUITIN-PROTEIN LIGASE RING1"/>
    <property type="match status" value="1"/>
</dbReference>
<organism evidence="11">
    <name type="scientific">Chaetoceros debilis</name>
    <dbReference type="NCBI Taxonomy" id="122233"/>
    <lineage>
        <taxon>Eukaryota</taxon>
        <taxon>Sar</taxon>
        <taxon>Stramenopiles</taxon>
        <taxon>Ochrophyta</taxon>
        <taxon>Bacillariophyta</taxon>
        <taxon>Coscinodiscophyceae</taxon>
        <taxon>Chaetocerotophycidae</taxon>
        <taxon>Chaetocerotales</taxon>
        <taxon>Chaetocerotaceae</taxon>
        <taxon>Chaetoceros</taxon>
    </lineage>
</organism>
<evidence type="ECO:0000256" key="7">
    <source>
        <dbReference type="ARBA" id="ARBA00022833"/>
    </source>
</evidence>
<dbReference type="AlphaFoldDB" id="A0A7S3Q3Q2"/>
<feature type="region of interest" description="Disordered" evidence="9">
    <location>
        <begin position="1056"/>
        <end position="1086"/>
    </location>
</feature>
<keyword evidence="6 8" id="KW-0863">Zinc-finger</keyword>
<feature type="compositionally biased region" description="Basic residues" evidence="9">
    <location>
        <begin position="815"/>
        <end position="828"/>
    </location>
</feature>
<dbReference type="UniPathway" id="UPA00143"/>
<feature type="compositionally biased region" description="Basic residues" evidence="9">
    <location>
        <begin position="697"/>
        <end position="709"/>
    </location>
</feature>
<feature type="compositionally biased region" description="Low complexity" evidence="9">
    <location>
        <begin position="585"/>
        <end position="594"/>
    </location>
</feature>
<dbReference type="InterPro" id="IPR013083">
    <property type="entry name" value="Znf_RING/FYVE/PHD"/>
</dbReference>
<dbReference type="PRINTS" id="PR00929">
    <property type="entry name" value="ATHOOK"/>
</dbReference>
<evidence type="ECO:0000313" key="11">
    <source>
        <dbReference type="EMBL" id="CAE0464188.1"/>
    </source>
</evidence>
<dbReference type="GO" id="GO:0008270">
    <property type="term" value="F:zinc ion binding"/>
    <property type="evidence" value="ECO:0007669"/>
    <property type="project" value="UniProtKB-KW"/>
</dbReference>
<protein>
    <recommendedName>
        <fullName evidence="3">RING-type E3 ubiquitin transferase</fullName>
        <ecNumber evidence="3">2.3.2.27</ecNumber>
    </recommendedName>
</protein>
<feature type="region of interest" description="Disordered" evidence="9">
    <location>
        <begin position="733"/>
        <end position="755"/>
    </location>
</feature>
<comment type="pathway">
    <text evidence="2">Protein modification; protein ubiquitination.</text>
</comment>
<dbReference type="SUPFAM" id="SSF57850">
    <property type="entry name" value="RING/U-box"/>
    <property type="match status" value="1"/>
</dbReference>
<dbReference type="InterPro" id="IPR018957">
    <property type="entry name" value="Znf_C3HC4_RING-type"/>
</dbReference>
<feature type="compositionally biased region" description="Basic and acidic residues" evidence="9">
    <location>
        <begin position="347"/>
        <end position="365"/>
    </location>
</feature>
<feature type="compositionally biased region" description="Polar residues" evidence="9">
    <location>
        <begin position="168"/>
        <end position="185"/>
    </location>
</feature>
<evidence type="ECO:0000256" key="3">
    <source>
        <dbReference type="ARBA" id="ARBA00012483"/>
    </source>
</evidence>
<dbReference type="SMART" id="SM00184">
    <property type="entry name" value="RING"/>
    <property type="match status" value="1"/>
</dbReference>
<dbReference type="GO" id="GO:0003682">
    <property type="term" value="F:chromatin binding"/>
    <property type="evidence" value="ECO:0007669"/>
    <property type="project" value="TreeGrafter"/>
</dbReference>
<dbReference type="PROSITE" id="PS00518">
    <property type="entry name" value="ZF_RING_1"/>
    <property type="match status" value="1"/>
</dbReference>
<dbReference type="PROSITE" id="PS50089">
    <property type="entry name" value="ZF_RING_2"/>
    <property type="match status" value="1"/>
</dbReference>
<dbReference type="SMART" id="SM00384">
    <property type="entry name" value="AT_hook"/>
    <property type="match status" value="5"/>
</dbReference>
<dbReference type="InterPro" id="IPR017956">
    <property type="entry name" value="AT_hook_DNA-bd_motif"/>
</dbReference>
<evidence type="ECO:0000256" key="4">
    <source>
        <dbReference type="ARBA" id="ARBA00022679"/>
    </source>
</evidence>
<sequence>MAVIATIATSSSPPSPRKLHPYELALKELTFLTDETAKCQICLETISDAHIIPGCLHRFCGGCIKESLQKNGNECTECGGKVHVLTKNYLRKDVKFDTFIKVAIKVKKLIEDEIGTTALSSIEIAEEMRAISPTSTIQPMLQLQPSVAEQKALQRQPRDSNEVGGGEQTSKAPSPLQSEENMESRSNLVKLAIPEILVDLNSDGSRVLKVEESGTTEDKNIKIIKQDVDGDGHCEETQKAGTMEDKNMNIIKQDEDGDGHCEETQKAGTMEDKNMNIIRHDVDGDGYCEETNGITTISIVSCTDNCMIVSPELGLSQNRRTDPFTTRDSNRQSVTATAALSTNSNTIDHRQPISDEHNLNTERHTNTTVQQTTESTYARKLNSFDENDVHRLHFAKFEGHINRDGEQIWRPCLVYPNFQELINTVRKSEIHQSHKLKLHALLSLERYKYHHHHGWDKPVIRFLGLRYNRRERYRLRFVDKNDEAPNIKDFSKHREEMEIKYADTDRLKWKSALVEADEVIASGCSSVDMRDGVMDAVDDESKVIDDKVLRLVPPAKRKGARHLRQGNIQSIQISETFVKKNNQNSSPLTRSTSSSKKRKQYMQLPETLVKRKKEKCSSKPPPAKREKRLALSSKEEKGFVRDSIAAREESVENSSCKKPHLKRKRGRTPKNNDRLIKGFARDTIAAGGETVENSSCKKPHVNRKRGRQPKNKDRLIKDFLKVPIRVVAGGKSVENSSCKKPHVKRKRGRPPKNKDQLINDFLKVPIVAGGKSVENSSCKTPSVKRKIGRPPKNKDHLINVSEALMKQNLNDSSRKIVHVKGRRGRPPKQRRDESLQMSDILVKQDMQNPRQDLKVISTSMNNELWAKLSISNLLRWAPIKGISWTDGQSTKGLLGKIDSRIENLRHNIIIEVKRLGCDNEGDEYLAENRLYQRGIRDRMNKAGSEALERLMNDKECDERQRWVEYTNRGKKKSAQELDFEEFLSRPFRIIKKNRSIPTRGNKCPFEKISCKLCNGRYAADILTRKENEANAGAGCERLLQHQTLCENRKEKVIPSPRVHRIINDDDLPDDRDEPRSTASADESPKVRVISRRGNDRIDLNNLQELSTSIQFIEAFNKNSEV</sequence>
<dbReference type="GO" id="GO:0031519">
    <property type="term" value="C:PcG protein complex"/>
    <property type="evidence" value="ECO:0007669"/>
    <property type="project" value="TreeGrafter"/>
</dbReference>
<evidence type="ECO:0000256" key="2">
    <source>
        <dbReference type="ARBA" id="ARBA00004906"/>
    </source>
</evidence>
<feature type="domain" description="RING-type" evidence="10">
    <location>
        <begin position="39"/>
        <end position="78"/>
    </location>
</feature>
<dbReference type="EC" id="2.3.2.27" evidence="3"/>
<reference evidence="11" key="1">
    <citation type="submission" date="2021-01" db="EMBL/GenBank/DDBJ databases">
        <authorList>
            <person name="Corre E."/>
            <person name="Pelletier E."/>
            <person name="Niang G."/>
            <person name="Scheremetjew M."/>
            <person name="Finn R."/>
            <person name="Kale V."/>
            <person name="Holt S."/>
            <person name="Cochrane G."/>
            <person name="Meng A."/>
            <person name="Brown T."/>
            <person name="Cohen L."/>
        </authorList>
    </citation>
    <scope>NUCLEOTIDE SEQUENCE</scope>
    <source>
        <strain evidence="11">MM31A-1</strain>
    </source>
</reference>
<feature type="region of interest" description="Disordered" evidence="9">
    <location>
        <begin position="811"/>
        <end position="836"/>
    </location>
</feature>
<dbReference type="PANTHER" id="PTHR46076">
    <property type="entry name" value="E3 UBIQUITIN-PROTEIN LIGASE RING1 / RING 2 FAMILY MEMBER"/>
    <property type="match status" value="1"/>
</dbReference>
<feature type="region of interest" description="Disordered" evidence="9">
    <location>
        <begin position="346"/>
        <end position="372"/>
    </location>
</feature>
<evidence type="ECO:0000256" key="5">
    <source>
        <dbReference type="ARBA" id="ARBA00022723"/>
    </source>
</evidence>
<feature type="compositionally biased region" description="Basic residues" evidence="9">
    <location>
        <begin position="657"/>
        <end position="668"/>
    </location>
</feature>
<feature type="region of interest" description="Disordered" evidence="9">
    <location>
        <begin position="772"/>
        <end position="794"/>
    </location>
</feature>
<evidence type="ECO:0000259" key="10">
    <source>
        <dbReference type="PROSITE" id="PS50089"/>
    </source>
</evidence>